<dbReference type="PROSITE" id="PS52016">
    <property type="entry name" value="TONB_DEPENDENT_REC_3"/>
    <property type="match status" value="1"/>
</dbReference>
<comment type="caution">
    <text evidence="16">The sequence shown here is derived from an EMBL/GenBank/DDBJ whole genome shotgun (WGS) entry which is preliminary data.</text>
</comment>
<dbReference type="GO" id="GO:0009279">
    <property type="term" value="C:cell outer membrane"/>
    <property type="evidence" value="ECO:0007669"/>
    <property type="project" value="UniProtKB-SubCell"/>
</dbReference>
<dbReference type="STRING" id="1915074.SPHI_23510"/>
<evidence type="ECO:0000256" key="5">
    <source>
        <dbReference type="ARBA" id="ARBA00022692"/>
    </source>
</evidence>
<evidence type="ECO:0000313" key="16">
    <source>
        <dbReference type="EMBL" id="ONF95452.1"/>
    </source>
</evidence>
<keyword evidence="6" id="KW-0408">Iron</keyword>
<evidence type="ECO:0000256" key="10">
    <source>
        <dbReference type="ARBA" id="ARBA00023237"/>
    </source>
</evidence>
<evidence type="ECO:0000256" key="12">
    <source>
        <dbReference type="RuleBase" id="RU003357"/>
    </source>
</evidence>
<evidence type="ECO:0000256" key="13">
    <source>
        <dbReference type="SAM" id="SignalP"/>
    </source>
</evidence>
<evidence type="ECO:0000256" key="7">
    <source>
        <dbReference type="ARBA" id="ARBA00023065"/>
    </source>
</evidence>
<evidence type="ECO:0000256" key="6">
    <source>
        <dbReference type="ARBA" id="ARBA00023004"/>
    </source>
</evidence>
<evidence type="ECO:0000256" key="1">
    <source>
        <dbReference type="ARBA" id="ARBA00004571"/>
    </source>
</evidence>
<gene>
    <name evidence="16" type="primary">cirA_6</name>
    <name evidence="16" type="ORF">SPHI_23510</name>
</gene>
<dbReference type="Proteomes" id="UP000188729">
    <property type="component" value="Unassembled WGS sequence"/>
</dbReference>
<dbReference type="InterPro" id="IPR036942">
    <property type="entry name" value="Beta-barrel_TonB_sf"/>
</dbReference>
<organism evidence="16 17">
    <name type="scientific">Sphingomonas jeddahensis</name>
    <dbReference type="NCBI Taxonomy" id="1915074"/>
    <lineage>
        <taxon>Bacteria</taxon>
        <taxon>Pseudomonadati</taxon>
        <taxon>Pseudomonadota</taxon>
        <taxon>Alphaproteobacteria</taxon>
        <taxon>Sphingomonadales</taxon>
        <taxon>Sphingomonadaceae</taxon>
        <taxon>Sphingomonas</taxon>
    </lineage>
</organism>
<keyword evidence="4" id="KW-0410">Iron transport</keyword>
<keyword evidence="16" id="KW-0675">Receptor</keyword>
<keyword evidence="8 12" id="KW-0798">TonB box</keyword>
<dbReference type="Gene3D" id="2.40.170.20">
    <property type="entry name" value="TonB-dependent receptor, beta-barrel domain"/>
    <property type="match status" value="2"/>
</dbReference>
<feature type="domain" description="TonB-dependent receptor-like beta-barrel" evidence="14">
    <location>
        <begin position="353"/>
        <end position="805"/>
    </location>
</feature>
<evidence type="ECO:0000259" key="14">
    <source>
        <dbReference type="Pfam" id="PF00593"/>
    </source>
</evidence>
<keyword evidence="5 11" id="KW-0812">Transmembrane</keyword>
<keyword evidence="3 11" id="KW-1134">Transmembrane beta strand</keyword>
<dbReference type="Pfam" id="PF07715">
    <property type="entry name" value="Plug"/>
    <property type="match status" value="1"/>
</dbReference>
<dbReference type="EMBL" id="MPSB01000011">
    <property type="protein sequence ID" value="ONF95452.1"/>
    <property type="molecule type" value="Genomic_DNA"/>
</dbReference>
<keyword evidence="2 11" id="KW-0813">Transport</keyword>
<reference evidence="16 17" key="1">
    <citation type="submission" date="2016-11" db="EMBL/GenBank/DDBJ databases">
        <title>Genome sequence of Sphingomonas jeddahensis G39.</title>
        <authorList>
            <person name="Poehlein A."/>
            <person name="Wuebbeler J.H."/>
            <person name="Steinbuechel A."/>
            <person name="Daniel R."/>
        </authorList>
    </citation>
    <scope>NUCLEOTIDE SEQUENCE [LARGE SCALE GENOMIC DNA]</scope>
    <source>
        <strain evidence="16 17">G39</strain>
    </source>
</reference>
<dbReference type="SUPFAM" id="SSF56935">
    <property type="entry name" value="Porins"/>
    <property type="match status" value="1"/>
</dbReference>
<dbReference type="PANTHER" id="PTHR32552">
    <property type="entry name" value="FERRICHROME IRON RECEPTOR-RELATED"/>
    <property type="match status" value="1"/>
</dbReference>
<evidence type="ECO:0000256" key="11">
    <source>
        <dbReference type="PROSITE-ProRule" id="PRU01360"/>
    </source>
</evidence>
<feature type="chain" id="PRO_5013341843" evidence="13">
    <location>
        <begin position="24"/>
        <end position="847"/>
    </location>
</feature>
<comment type="similarity">
    <text evidence="11 12">Belongs to the TonB-dependent receptor family.</text>
</comment>
<dbReference type="GO" id="GO:0006826">
    <property type="term" value="P:iron ion transport"/>
    <property type="evidence" value="ECO:0007669"/>
    <property type="project" value="UniProtKB-KW"/>
</dbReference>
<dbReference type="Pfam" id="PF00593">
    <property type="entry name" value="TonB_dep_Rec_b-barrel"/>
    <property type="match status" value="1"/>
</dbReference>
<sequence length="847" mass="90090">MNRALGGGVVAMLLACTSTAALAQSEPAPADAANDIVVTAQLREQGATEVPIALSVVDDEQLARLGLYEFSQVARFVPGFVVQNQSPNNPGFVMRGITSDSGTATEEPRVSVFQDGVSISKSRGSYVELFDMERVEVAKGPQSTLYGRGALIGAVNLVQNKAKLDTYEAAGMVSYGNYDALIGEGMVNLPVGEGMAVRVAGRIRQRDGYVENLLGGEDFNSVDTKAIRGSFHGEKGALTFDLIGNYQRDKAAGTAFKSIAYNPTNPTTGEVIGTRSRYSGAALAPTAGIENGKDLGLDRQVWGITGITGLELGQGLNLTSITAFRRFDSLEVFDIDGLSLPILQAAEDAHGKQFSQELRLNFESDRVSAFVGASYFHEDGRQRVPTAYDERMTLAQLAGALNGGGAIPGRAATDPAPAALFGNTAFTRTLLQGVAQGYGLVLPTALAQGLAANLKPSHVETNTNGSRTDAIDVFGDVTFRLSDQFEIGGGLRYTHDDKRSTYSAAVVNGRSILGGLIGSLTQPAAIRNQLLAGLATPGAANIPLSPLFPVPLFGISSQPTAGNGGVDRAELDNGGFSWRATARYTPSDAVNIYATYARGRRPQVLAASGPAAPFGAAEFEVLPSETVDSFELGAKTALLNRTLFADGSVFFYQYDNFQTTVLEGTQFIPTNAGKAESYGFEGQLRWVPSDVVTLFATYGYNHSRFKSGIRDGNRFRLSPDHLASAGAIVGVPLGAGKITFSPSVTYQSRVFFDDDNDRSDLQQRPGRLVPDNLVDETQKGYALVNARIGYAAPNDAWRLEAFIENAFDQNYIIDAGNSGDNLGLPTFIAGTPRFYGVQASFRFGGRN</sequence>
<keyword evidence="13" id="KW-0732">Signal</keyword>
<name>A0A1V2ES08_9SPHN</name>
<evidence type="ECO:0000256" key="4">
    <source>
        <dbReference type="ARBA" id="ARBA00022496"/>
    </source>
</evidence>
<accession>A0A1V2ES08</accession>
<keyword evidence="9 11" id="KW-0472">Membrane</keyword>
<dbReference type="InterPro" id="IPR000531">
    <property type="entry name" value="Beta-barrel_TonB"/>
</dbReference>
<keyword evidence="10 11" id="KW-0998">Cell outer membrane</keyword>
<feature type="signal peptide" evidence="13">
    <location>
        <begin position="1"/>
        <end position="23"/>
    </location>
</feature>
<evidence type="ECO:0000313" key="17">
    <source>
        <dbReference type="Proteomes" id="UP000188729"/>
    </source>
</evidence>
<dbReference type="InterPro" id="IPR012910">
    <property type="entry name" value="Plug_dom"/>
</dbReference>
<evidence type="ECO:0000256" key="8">
    <source>
        <dbReference type="ARBA" id="ARBA00023077"/>
    </source>
</evidence>
<dbReference type="PANTHER" id="PTHR32552:SF81">
    <property type="entry name" value="TONB-DEPENDENT OUTER MEMBRANE RECEPTOR"/>
    <property type="match status" value="1"/>
</dbReference>
<comment type="subcellular location">
    <subcellularLocation>
        <location evidence="1 11">Cell outer membrane</location>
        <topology evidence="1 11">Multi-pass membrane protein</topology>
    </subcellularLocation>
</comment>
<evidence type="ECO:0000256" key="2">
    <source>
        <dbReference type="ARBA" id="ARBA00022448"/>
    </source>
</evidence>
<evidence type="ECO:0000256" key="3">
    <source>
        <dbReference type="ARBA" id="ARBA00022452"/>
    </source>
</evidence>
<protein>
    <submittedName>
        <fullName evidence="16">Colicin I receptor</fullName>
    </submittedName>
</protein>
<dbReference type="PROSITE" id="PS51257">
    <property type="entry name" value="PROKAR_LIPOPROTEIN"/>
    <property type="match status" value="1"/>
</dbReference>
<evidence type="ECO:0000256" key="9">
    <source>
        <dbReference type="ARBA" id="ARBA00023136"/>
    </source>
</evidence>
<keyword evidence="17" id="KW-1185">Reference proteome</keyword>
<dbReference type="InterPro" id="IPR039426">
    <property type="entry name" value="TonB-dep_rcpt-like"/>
</dbReference>
<feature type="domain" description="TonB-dependent receptor plug" evidence="15">
    <location>
        <begin position="49"/>
        <end position="153"/>
    </location>
</feature>
<evidence type="ECO:0000259" key="15">
    <source>
        <dbReference type="Pfam" id="PF07715"/>
    </source>
</evidence>
<dbReference type="AlphaFoldDB" id="A0A1V2ES08"/>
<dbReference type="RefSeq" id="WP_076745126.1">
    <property type="nucleotide sequence ID" value="NZ_MPSB01000011.1"/>
</dbReference>
<proteinExistence type="inferred from homology"/>
<keyword evidence="7" id="KW-0406">Ion transport</keyword>
<dbReference type="OrthoDB" id="7313036at2"/>